<dbReference type="HAMAP" id="MF_00225">
    <property type="entry name" value="DHO_dh_type2"/>
    <property type="match status" value="1"/>
</dbReference>
<dbReference type="EC" id="1.3.5.2" evidence="11"/>
<feature type="active site" description="Nucleophile" evidence="11">
    <location>
        <position position="182"/>
    </location>
</feature>
<dbReference type="GO" id="GO:0106430">
    <property type="term" value="F:dihydroorotate dehydrogenase (quinone) activity"/>
    <property type="evidence" value="ECO:0007669"/>
    <property type="project" value="UniProtKB-EC"/>
</dbReference>
<evidence type="ECO:0000256" key="11">
    <source>
        <dbReference type="HAMAP-Rule" id="MF_00225"/>
    </source>
</evidence>
<dbReference type="SUPFAM" id="SSF51395">
    <property type="entry name" value="FMN-linked oxidoreductases"/>
    <property type="match status" value="1"/>
</dbReference>
<evidence type="ECO:0000256" key="10">
    <source>
        <dbReference type="ARBA" id="ARBA00048639"/>
    </source>
</evidence>
<dbReference type="InterPro" id="IPR001295">
    <property type="entry name" value="Dihydroorotate_DH_CS"/>
</dbReference>
<feature type="binding site" evidence="11">
    <location>
        <position position="243"/>
    </location>
    <ligand>
        <name>FMN</name>
        <dbReference type="ChEBI" id="CHEBI:58210"/>
    </ligand>
</feature>
<feature type="binding site" evidence="11">
    <location>
        <position position="184"/>
    </location>
    <ligand>
        <name>substrate</name>
    </ligand>
</feature>
<evidence type="ECO:0000313" key="13">
    <source>
        <dbReference type="EMBL" id="AOR51271.1"/>
    </source>
</evidence>
<dbReference type="InterPro" id="IPR050074">
    <property type="entry name" value="DHO_dehydrogenase"/>
</dbReference>
<dbReference type="GO" id="GO:0005737">
    <property type="term" value="C:cytoplasm"/>
    <property type="evidence" value="ECO:0007669"/>
    <property type="project" value="InterPro"/>
</dbReference>
<feature type="binding site" evidence="11">
    <location>
        <begin position="117"/>
        <end position="121"/>
    </location>
    <ligand>
        <name>substrate</name>
    </ligand>
</feature>
<comment type="catalytic activity">
    <reaction evidence="10 11">
        <text>(S)-dihydroorotate + a quinone = orotate + a quinol</text>
        <dbReference type="Rhea" id="RHEA:30187"/>
        <dbReference type="ChEBI" id="CHEBI:24646"/>
        <dbReference type="ChEBI" id="CHEBI:30839"/>
        <dbReference type="ChEBI" id="CHEBI:30864"/>
        <dbReference type="ChEBI" id="CHEBI:132124"/>
        <dbReference type="EC" id="1.3.5.2"/>
    </reaction>
</comment>
<feature type="binding site" evidence="11">
    <location>
        <begin position="244"/>
        <end position="245"/>
    </location>
    <ligand>
        <name>substrate</name>
    </ligand>
</feature>
<dbReference type="NCBIfam" id="NF003652">
    <property type="entry name" value="PRK05286.2-5"/>
    <property type="match status" value="1"/>
</dbReference>
<feature type="binding site" evidence="11">
    <location>
        <position position="146"/>
    </location>
    <ligand>
        <name>FMN</name>
        <dbReference type="ChEBI" id="CHEBI:58210"/>
    </ligand>
</feature>
<evidence type="ECO:0000256" key="5">
    <source>
        <dbReference type="ARBA" id="ARBA00022630"/>
    </source>
</evidence>
<feature type="binding site" evidence="11">
    <location>
        <position position="179"/>
    </location>
    <ligand>
        <name>FMN</name>
        <dbReference type="ChEBI" id="CHEBI:58210"/>
    </ligand>
</feature>
<comment type="subcellular location">
    <subcellularLocation>
        <location evidence="11">Cell membrane</location>
        <topology evidence="11">Peripheral membrane protein</topology>
    </subcellularLocation>
    <subcellularLocation>
        <location evidence="2">Membrane</location>
    </subcellularLocation>
</comment>
<dbReference type="PROSITE" id="PS00911">
    <property type="entry name" value="DHODEHASE_1"/>
    <property type="match status" value="1"/>
</dbReference>
<dbReference type="UniPathway" id="UPA00070">
    <property type="reaction ID" value="UER00946"/>
</dbReference>
<evidence type="ECO:0000256" key="8">
    <source>
        <dbReference type="ARBA" id="ARBA00023002"/>
    </source>
</evidence>
<evidence type="ECO:0000256" key="3">
    <source>
        <dbReference type="ARBA" id="ARBA00005161"/>
    </source>
</evidence>
<protein>
    <recommendedName>
        <fullName evidence="11">Dihydroorotate dehydrogenase (quinone)</fullName>
        <ecNumber evidence="11">1.3.5.2</ecNumber>
    </recommendedName>
    <alternativeName>
        <fullName evidence="11">DHOdehase</fullName>
        <shortName evidence="11">DHOD</shortName>
        <shortName evidence="11">DHODase</shortName>
    </alternativeName>
    <alternativeName>
        <fullName evidence="11">Dihydroorotate oxidase</fullName>
    </alternativeName>
</protein>
<evidence type="ECO:0000256" key="7">
    <source>
        <dbReference type="ARBA" id="ARBA00022975"/>
    </source>
</evidence>
<proteinExistence type="inferred from homology"/>
<dbReference type="NCBIfam" id="TIGR01036">
    <property type="entry name" value="pyrD_sub2"/>
    <property type="match status" value="1"/>
</dbReference>
<feature type="binding site" evidence="11">
    <location>
        <position position="72"/>
    </location>
    <ligand>
        <name>substrate</name>
    </ligand>
</feature>
<sequence length="352" mass="38479">MIDYDTLKPWLFKLQPETAHMMAAIALRGAGFCPPLFNGMISKNFISHPSLSQELFGRTFLNPVGLAAGFDKNATMIEGSVAMGFGFSEIGTLTPKPQEGNPRPRLWRHIEEESIQNAMGFNNDGLFRISHRLKNIYPFSTPIGVNIGKNKTTSDENALKDYTTLIKALHPYADYMVINISSPNTPGLRDLQNESFISELFFSAKEITSKPILLKIAPDMSEDQAVSLCVHAVASGADGIIATNTTIDYSLVSEPEEIGGISGEVLRERSFYIFDAIARELFGKTTLISVGGISTPEEAYRRIRAGASLVQLYTSLIYKGPEVVEEINNGLIDLLAADGYTSITEAIGADRA</sequence>
<evidence type="ECO:0000256" key="9">
    <source>
        <dbReference type="ARBA" id="ARBA00023136"/>
    </source>
</evidence>
<name>A0A1C9U560_9BACT</name>
<reference evidence="13" key="1">
    <citation type="journal article" date="2016" name="Sci. Rep.">
        <title>Triclosan Resistome from Metagenome Reveals Diverse Enoyl Acyl Carrier Protein Reductases and Selective Enrichment of Triclosan Resistance Genes.</title>
        <authorList>
            <person name="Khan R."/>
            <person name="Kong H.G."/>
            <person name="Jung Y.H."/>
            <person name="Choi J."/>
            <person name="Baek K.Y."/>
            <person name="Hwang E.C."/>
            <person name="Lee S.W."/>
        </authorList>
    </citation>
    <scope>NUCLEOTIDE SEQUENCE</scope>
</reference>
<dbReference type="GO" id="GO:0006207">
    <property type="term" value="P:'de novo' pyrimidine nucleobase biosynthetic process"/>
    <property type="evidence" value="ECO:0007669"/>
    <property type="project" value="UniProtKB-UniRule"/>
</dbReference>
<comment type="pathway">
    <text evidence="3 11">Pyrimidine metabolism; UMP biosynthesis via de novo pathway; orotate from (S)-dihydroorotate (quinone route): step 1/1.</text>
</comment>
<dbReference type="EMBL" id="KT982367">
    <property type="protein sequence ID" value="AOR51271.1"/>
    <property type="molecule type" value="Genomic_DNA"/>
</dbReference>
<comment type="cofactor">
    <cofactor evidence="11">
        <name>FMN</name>
        <dbReference type="ChEBI" id="CHEBI:58210"/>
    </cofactor>
    <text evidence="11">Binds 1 FMN per subunit.</text>
</comment>
<keyword evidence="5 11" id="KW-0285">Flavoprotein</keyword>
<comment type="subunit">
    <text evidence="11">Monomer.</text>
</comment>
<keyword evidence="6 11" id="KW-0288">FMN</keyword>
<feature type="binding site" evidence="11">
    <location>
        <begin position="68"/>
        <end position="72"/>
    </location>
    <ligand>
        <name>FMN</name>
        <dbReference type="ChEBI" id="CHEBI:58210"/>
    </ligand>
</feature>
<dbReference type="InterPro" id="IPR012135">
    <property type="entry name" value="Dihydroorotate_DH_1_2"/>
</dbReference>
<keyword evidence="11" id="KW-1003">Cell membrane</keyword>
<keyword evidence="7 11" id="KW-0665">Pyrimidine biosynthesis</keyword>
<dbReference type="PIRSF" id="PIRSF000164">
    <property type="entry name" value="DHO_oxidase"/>
    <property type="match status" value="1"/>
</dbReference>
<gene>
    <name evidence="11" type="primary">pyrD</name>
</gene>
<comment type="similarity">
    <text evidence="4 11">Belongs to the dihydroorotate dehydrogenase family. Type 2 subfamily.</text>
</comment>
<keyword evidence="9 11" id="KW-0472">Membrane</keyword>
<evidence type="ECO:0000256" key="6">
    <source>
        <dbReference type="ARBA" id="ARBA00022643"/>
    </source>
</evidence>
<feature type="binding site" evidence="11">
    <location>
        <begin position="313"/>
        <end position="314"/>
    </location>
    <ligand>
        <name>FMN</name>
        <dbReference type="ChEBI" id="CHEBI:58210"/>
    </ligand>
</feature>
<comment type="function">
    <text evidence="1 11">Catalyzes the conversion of dihydroorotate to orotate with quinone as electron acceptor.</text>
</comment>
<dbReference type="Gene3D" id="3.20.20.70">
    <property type="entry name" value="Aldolase class I"/>
    <property type="match status" value="1"/>
</dbReference>
<keyword evidence="8 11" id="KW-0560">Oxidoreductase</keyword>
<dbReference type="InterPro" id="IPR005719">
    <property type="entry name" value="Dihydroorotate_DH_2"/>
</dbReference>
<dbReference type="CDD" id="cd04738">
    <property type="entry name" value="DHOD_2_like"/>
    <property type="match status" value="1"/>
</dbReference>
<organism evidence="13">
    <name type="scientific">uncultured bacterium pBF1</name>
    <dbReference type="NCBI Taxonomy" id="1781162"/>
    <lineage>
        <taxon>Bacteria</taxon>
        <taxon>environmental samples</taxon>
    </lineage>
</organism>
<dbReference type="PANTHER" id="PTHR48109:SF4">
    <property type="entry name" value="DIHYDROOROTATE DEHYDROGENASE (QUINONE), MITOCHONDRIAL"/>
    <property type="match status" value="1"/>
</dbReference>
<feature type="domain" description="Dihydroorotate dehydrogenase catalytic" evidence="12">
    <location>
        <begin position="51"/>
        <end position="335"/>
    </location>
</feature>
<evidence type="ECO:0000256" key="1">
    <source>
        <dbReference type="ARBA" id="ARBA00003125"/>
    </source>
</evidence>
<feature type="binding site" evidence="11">
    <location>
        <position position="92"/>
    </location>
    <ligand>
        <name>FMN</name>
        <dbReference type="ChEBI" id="CHEBI:58210"/>
    </ligand>
</feature>
<dbReference type="InterPro" id="IPR013785">
    <property type="entry name" value="Aldolase_TIM"/>
</dbReference>
<dbReference type="GO" id="GO:0005886">
    <property type="term" value="C:plasma membrane"/>
    <property type="evidence" value="ECO:0007669"/>
    <property type="project" value="UniProtKB-SubCell"/>
</dbReference>
<dbReference type="AlphaFoldDB" id="A0A1C9U560"/>
<dbReference type="InterPro" id="IPR005720">
    <property type="entry name" value="Dihydroorotate_DH_cat"/>
</dbReference>
<feature type="binding site" evidence="11">
    <location>
        <position position="215"/>
    </location>
    <ligand>
        <name>FMN</name>
        <dbReference type="ChEBI" id="CHEBI:58210"/>
    </ligand>
</feature>
<accession>A0A1C9U560</accession>
<dbReference type="GO" id="GO:0044205">
    <property type="term" value="P:'de novo' UMP biosynthetic process"/>
    <property type="evidence" value="ECO:0007669"/>
    <property type="project" value="UniProtKB-UniRule"/>
</dbReference>
<evidence type="ECO:0000256" key="2">
    <source>
        <dbReference type="ARBA" id="ARBA00004370"/>
    </source>
</evidence>
<dbReference type="PROSITE" id="PS00912">
    <property type="entry name" value="DHODEHASE_2"/>
    <property type="match status" value="1"/>
</dbReference>
<dbReference type="PANTHER" id="PTHR48109">
    <property type="entry name" value="DIHYDROOROTATE DEHYDROGENASE (QUINONE), MITOCHONDRIAL-RELATED"/>
    <property type="match status" value="1"/>
</dbReference>
<evidence type="ECO:0000259" key="12">
    <source>
        <dbReference type="Pfam" id="PF01180"/>
    </source>
</evidence>
<evidence type="ECO:0000256" key="4">
    <source>
        <dbReference type="ARBA" id="ARBA00005359"/>
    </source>
</evidence>
<dbReference type="Pfam" id="PF01180">
    <property type="entry name" value="DHO_dh"/>
    <property type="match status" value="1"/>
</dbReference>
<feature type="binding site" evidence="11">
    <location>
        <position position="179"/>
    </location>
    <ligand>
        <name>substrate</name>
    </ligand>
</feature>
<feature type="binding site" evidence="11">
    <location>
        <position position="292"/>
    </location>
    <ligand>
        <name>FMN</name>
        <dbReference type="ChEBI" id="CHEBI:58210"/>
    </ligand>
</feature>
<dbReference type="NCBIfam" id="NF003649">
    <property type="entry name" value="PRK05286.2-2"/>
    <property type="match status" value="1"/>
</dbReference>
<feature type="binding site" evidence="11">
    <location>
        <position position="263"/>
    </location>
    <ligand>
        <name>FMN</name>
        <dbReference type="ChEBI" id="CHEBI:58210"/>
    </ligand>
</feature>